<dbReference type="Proteomes" id="UP001470230">
    <property type="component" value="Unassembled WGS sequence"/>
</dbReference>
<reference evidence="6 7" key="1">
    <citation type="submission" date="2024-04" db="EMBL/GenBank/DDBJ databases">
        <title>Tritrichomonas musculus Genome.</title>
        <authorList>
            <person name="Alves-Ferreira E."/>
            <person name="Grigg M."/>
            <person name="Lorenzi H."/>
            <person name="Galac M."/>
        </authorList>
    </citation>
    <scope>NUCLEOTIDE SEQUENCE [LARGE SCALE GENOMIC DNA]</scope>
    <source>
        <strain evidence="6 7">EAF2021</strain>
    </source>
</reference>
<dbReference type="SUPFAM" id="SSF81901">
    <property type="entry name" value="HCP-like"/>
    <property type="match status" value="1"/>
</dbReference>
<dbReference type="PROSITE" id="PS00107">
    <property type="entry name" value="PROTEIN_KINASE_ATP"/>
    <property type="match status" value="1"/>
</dbReference>
<dbReference type="InterPro" id="IPR000626">
    <property type="entry name" value="Ubiquitin-like_dom"/>
</dbReference>
<dbReference type="Gene3D" id="1.25.40.10">
    <property type="entry name" value="Tetratricopeptide repeat domain"/>
    <property type="match status" value="1"/>
</dbReference>
<evidence type="ECO:0000256" key="3">
    <source>
        <dbReference type="PROSITE-ProRule" id="PRU10141"/>
    </source>
</evidence>
<feature type="domain" description="Ubiquitin-like" evidence="5">
    <location>
        <begin position="401"/>
        <end position="489"/>
    </location>
</feature>
<evidence type="ECO:0000259" key="4">
    <source>
        <dbReference type="PROSITE" id="PS50011"/>
    </source>
</evidence>
<dbReference type="SUPFAM" id="SSF56112">
    <property type="entry name" value="Protein kinase-like (PK-like)"/>
    <property type="match status" value="1"/>
</dbReference>
<gene>
    <name evidence="6" type="ORF">M9Y10_031136</name>
</gene>
<dbReference type="SUPFAM" id="SSF54236">
    <property type="entry name" value="Ubiquitin-like"/>
    <property type="match status" value="1"/>
</dbReference>
<feature type="binding site" evidence="3">
    <location>
        <position position="41"/>
    </location>
    <ligand>
        <name>ATP</name>
        <dbReference type="ChEBI" id="CHEBI:30616"/>
    </ligand>
</feature>
<dbReference type="InterPro" id="IPR051681">
    <property type="entry name" value="Ser/Thr_Kinases-Pseudokinases"/>
</dbReference>
<keyword evidence="1 3" id="KW-0547">Nucleotide-binding</keyword>
<dbReference type="Gene3D" id="3.10.20.90">
    <property type="entry name" value="Phosphatidylinositol 3-kinase Catalytic Subunit, Chain A, domain 1"/>
    <property type="match status" value="1"/>
</dbReference>
<dbReference type="PROSITE" id="PS50053">
    <property type="entry name" value="UBIQUITIN_2"/>
    <property type="match status" value="1"/>
</dbReference>
<sequence>MEARHTFDLNQFKKLRRIGKGGFGKVYKAKEIATGKIYAAKVFLIDLEKIDEEEEEEEKREIFKNSISEIKVISNLYHPSITRFIGFSLRDFDNQFKPTIITEFIECVNLRTLIDKERKSMSDPRWNDTQKLITIYGIASAMRYLHANQVIHRDLKPSNVLMDSNLFPKITDYGLSKTLHQDQEAKGLQANKTSTSLKTLAYTAPETIKDEEITKAGDVYSFSMIVYEIMTSKKPFENCSFSEIIKNVTNGVRPEFTVTISEPYRKLIEDCWSLEASKRPTFEEIVQDLKSNDGYITEMVEKDEFMYYVDYIENFESTLNSEKNSEDIEKVYKKWESYYNGQDGCQVDKKKAAWYCRIAANKGHIEAMKNYSEMLLKGDGVPLNKEEAERYSSMVFESNKRTFKFKLNKSEEITLKLPLNLTILQTKEMLADCLNKVNEGQIKDDDDVIEPDSIDIIFAGKTLRKNMMLEALNLDEDEALNVLISKSEEILLRTAKALRFNKDLIGQNMESEYGSEYEEEEEDN</sequence>
<dbReference type="PROSITE" id="PS50011">
    <property type="entry name" value="PROTEIN_KINASE_DOM"/>
    <property type="match status" value="1"/>
</dbReference>
<dbReference type="InterPro" id="IPR011990">
    <property type="entry name" value="TPR-like_helical_dom_sf"/>
</dbReference>
<name>A0ABR2H344_9EUKA</name>
<dbReference type="InterPro" id="IPR000719">
    <property type="entry name" value="Prot_kinase_dom"/>
</dbReference>
<organism evidence="6 7">
    <name type="scientific">Tritrichomonas musculus</name>
    <dbReference type="NCBI Taxonomy" id="1915356"/>
    <lineage>
        <taxon>Eukaryota</taxon>
        <taxon>Metamonada</taxon>
        <taxon>Parabasalia</taxon>
        <taxon>Tritrichomonadida</taxon>
        <taxon>Tritrichomonadidae</taxon>
        <taxon>Tritrichomonas</taxon>
    </lineage>
</organism>
<dbReference type="PANTHER" id="PTHR44329:SF214">
    <property type="entry name" value="PROTEIN KINASE DOMAIN-CONTAINING PROTEIN"/>
    <property type="match status" value="1"/>
</dbReference>
<protein>
    <recommendedName>
        <fullName evidence="8">Protein kinase domain-containing protein</fullName>
    </recommendedName>
</protein>
<dbReference type="InterPro" id="IPR017441">
    <property type="entry name" value="Protein_kinase_ATP_BS"/>
</dbReference>
<proteinExistence type="predicted"/>
<evidence type="ECO:0000259" key="5">
    <source>
        <dbReference type="PROSITE" id="PS50053"/>
    </source>
</evidence>
<dbReference type="SMART" id="SM00220">
    <property type="entry name" value="S_TKc"/>
    <property type="match status" value="1"/>
</dbReference>
<keyword evidence="7" id="KW-1185">Reference proteome</keyword>
<dbReference type="Gene3D" id="1.10.510.10">
    <property type="entry name" value="Transferase(Phosphotransferase) domain 1"/>
    <property type="match status" value="1"/>
</dbReference>
<evidence type="ECO:0000256" key="2">
    <source>
        <dbReference type="ARBA" id="ARBA00022840"/>
    </source>
</evidence>
<dbReference type="InterPro" id="IPR008271">
    <property type="entry name" value="Ser/Thr_kinase_AS"/>
</dbReference>
<dbReference type="EMBL" id="JAPFFF010000048">
    <property type="protein sequence ID" value="KAK8840192.1"/>
    <property type="molecule type" value="Genomic_DNA"/>
</dbReference>
<dbReference type="PANTHER" id="PTHR44329">
    <property type="entry name" value="SERINE/THREONINE-PROTEIN KINASE TNNI3K-RELATED"/>
    <property type="match status" value="1"/>
</dbReference>
<evidence type="ECO:0000313" key="7">
    <source>
        <dbReference type="Proteomes" id="UP001470230"/>
    </source>
</evidence>
<keyword evidence="2 3" id="KW-0067">ATP-binding</keyword>
<dbReference type="PROSITE" id="PS00108">
    <property type="entry name" value="PROTEIN_KINASE_ST"/>
    <property type="match status" value="1"/>
</dbReference>
<evidence type="ECO:0000256" key="1">
    <source>
        <dbReference type="ARBA" id="ARBA00022741"/>
    </source>
</evidence>
<evidence type="ECO:0008006" key="8">
    <source>
        <dbReference type="Google" id="ProtNLM"/>
    </source>
</evidence>
<feature type="domain" description="Protein kinase" evidence="4">
    <location>
        <begin position="12"/>
        <end position="296"/>
    </location>
</feature>
<dbReference type="InterPro" id="IPR011009">
    <property type="entry name" value="Kinase-like_dom_sf"/>
</dbReference>
<comment type="caution">
    <text evidence="6">The sequence shown here is derived from an EMBL/GenBank/DDBJ whole genome shotgun (WGS) entry which is preliminary data.</text>
</comment>
<accession>A0ABR2H344</accession>
<dbReference type="InterPro" id="IPR029071">
    <property type="entry name" value="Ubiquitin-like_domsf"/>
</dbReference>
<evidence type="ECO:0000313" key="6">
    <source>
        <dbReference type="EMBL" id="KAK8840192.1"/>
    </source>
</evidence>
<dbReference type="Pfam" id="PF00069">
    <property type="entry name" value="Pkinase"/>
    <property type="match status" value="1"/>
</dbReference>